<dbReference type="GO" id="GO:0044781">
    <property type="term" value="P:bacterial-type flagellum organization"/>
    <property type="evidence" value="ECO:0007669"/>
    <property type="project" value="InterPro"/>
</dbReference>
<comment type="subcellular location">
    <subcellularLocation>
        <location evidence="1">Cell membrane</location>
    </subcellularLocation>
</comment>
<keyword evidence="2" id="KW-1003">Cell membrane</keyword>
<dbReference type="Proteomes" id="UP000479756">
    <property type="component" value="Unassembled WGS sequence"/>
</dbReference>
<name>A0A7C9PN02_9MICO</name>
<keyword evidence="7" id="KW-0969">Cilium</keyword>
<dbReference type="Pfam" id="PF04347">
    <property type="entry name" value="FliO"/>
    <property type="match status" value="1"/>
</dbReference>
<keyword evidence="4 6" id="KW-1133">Transmembrane helix</keyword>
<accession>A0A7C9PN02</accession>
<dbReference type="GO" id="GO:0016020">
    <property type="term" value="C:membrane"/>
    <property type="evidence" value="ECO:0007669"/>
    <property type="project" value="InterPro"/>
</dbReference>
<keyword evidence="7" id="KW-0282">Flagellum</keyword>
<keyword evidence="8" id="KW-1185">Reference proteome</keyword>
<evidence type="ECO:0000256" key="3">
    <source>
        <dbReference type="ARBA" id="ARBA00022692"/>
    </source>
</evidence>
<evidence type="ECO:0000256" key="2">
    <source>
        <dbReference type="ARBA" id="ARBA00022475"/>
    </source>
</evidence>
<dbReference type="InterPro" id="IPR022781">
    <property type="entry name" value="Flagellar_biosynth_FliO"/>
</dbReference>
<evidence type="ECO:0000313" key="8">
    <source>
        <dbReference type="Proteomes" id="UP000479756"/>
    </source>
</evidence>
<evidence type="ECO:0000256" key="4">
    <source>
        <dbReference type="ARBA" id="ARBA00022989"/>
    </source>
</evidence>
<sequence length="146" mass="15232">MDTLFLALRVVVSLAAVLGVIWFIQKRLGRGTGTRTTRGRVGGALLRPRAKPLSIVGRQSIGAKAAVAVVEFEGRRFLLGVTEHGISVLDSSAPAVEDEAVAVAPDARFADALDAATLPADAVPLAGSILSAGTWKQAYSALRQAR</sequence>
<evidence type="ECO:0000256" key="5">
    <source>
        <dbReference type="ARBA" id="ARBA00023136"/>
    </source>
</evidence>
<keyword evidence="3 6" id="KW-0812">Transmembrane</keyword>
<proteinExistence type="predicted"/>
<dbReference type="AlphaFoldDB" id="A0A7C9PN02"/>
<protein>
    <submittedName>
        <fullName evidence="7">Flagellar biosynthetic protein FliO</fullName>
    </submittedName>
</protein>
<evidence type="ECO:0000256" key="1">
    <source>
        <dbReference type="ARBA" id="ARBA00004236"/>
    </source>
</evidence>
<organism evidence="7 8">
    <name type="scientific">Galbitalea soli</name>
    <dbReference type="NCBI Taxonomy" id="1268042"/>
    <lineage>
        <taxon>Bacteria</taxon>
        <taxon>Bacillati</taxon>
        <taxon>Actinomycetota</taxon>
        <taxon>Actinomycetes</taxon>
        <taxon>Micrococcales</taxon>
        <taxon>Microbacteriaceae</taxon>
        <taxon>Galbitalea</taxon>
    </lineage>
</organism>
<keyword evidence="5 6" id="KW-0472">Membrane</keyword>
<reference evidence="7 8" key="1">
    <citation type="journal article" date="2014" name="Int. J. Syst. Evol. Microbiol.">
        <title>Description of Galbitalea soli gen. nov., sp. nov., and Frondihabitans sucicola sp. nov.</title>
        <authorList>
            <person name="Kim S.J."/>
            <person name="Lim J.M."/>
            <person name="Ahn J.H."/>
            <person name="Weon H.Y."/>
            <person name="Hamada M."/>
            <person name="Suzuki K."/>
            <person name="Ahn T.Y."/>
            <person name="Kwon S.W."/>
        </authorList>
    </citation>
    <scope>NUCLEOTIDE SEQUENCE [LARGE SCALE GENOMIC DNA]</scope>
    <source>
        <strain evidence="7 8">NBRC 108727</strain>
    </source>
</reference>
<feature type="transmembrane region" description="Helical" evidence="6">
    <location>
        <begin position="6"/>
        <end position="24"/>
    </location>
</feature>
<gene>
    <name evidence="7" type="ORF">G3T37_07435</name>
</gene>
<evidence type="ECO:0000256" key="6">
    <source>
        <dbReference type="SAM" id="Phobius"/>
    </source>
</evidence>
<evidence type="ECO:0000313" key="7">
    <source>
        <dbReference type="EMBL" id="NEM91187.1"/>
    </source>
</evidence>
<keyword evidence="7" id="KW-0966">Cell projection</keyword>
<dbReference type="RefSeq" id="WP_163472869.1">
    <property type="nucleotide sequence ID" value="NZ_JAAGWZ010000002.1"/>
</dbReference>
<dbReference type="EMBL" id="JAAGWZ010000002">
    <property type="protein sequence ID" value="NEM91187.1"/>
    <property type="molecule type" value="Genomic_DNA"/>
</dbReference>
<comment type="caution">
    <text evidence="7">The sequence shown here is derived from an EMBL/GenBank/DDBJ whole genome shotgun (WGS) entry which is preliminary data.</text>
</comment>